<dbReference type="InterPro" id="IPR040167">
    <property type="entry name" value="TF_CP2-like"/>
</dbReference>
<dbReference type="InterPro" id="IPR057520">
    <property type="entry name" value="GRHL1/CP2_C"/>
</dbReference>
<keyword evidence="9" id="KW-1185">Reference proteome</keyword>
<evidence type="ECO:0000256" key="4">
    <source>
        <dbReference type="ARBA" id="ARBA00023163"/>
    </source>
</evidence>
<evidence type="ECO:0000313" key="8">
    <source>
        <dbReference type="EMBL" id="KAF2224398.1"/>
    </source>
</evidence>
<name>A0A6A6GFF5_9PEZI</name>
<evidence type="ECO:0000256" key="2">
    <source>
        <dbReference type="ARBA" id="ARBA00023015"/>
    </source>
</evidence>
<feature type="compositionally biased region" description="Polar residues" evidence="6">
    <location>
        <begin position="587"/>
        <end position="613"/>
    </location>
</feature>
<dbReference type="InterPro" id="IPR007604">
    <property type="entry name" value="CP2"/>
</dbReference>
<proteinExistence type="predicted"/>
<sequence>MFRNRTNSQKPPDGLYKDFKASFPGLRQDGTPAQSEPAASAVPSNPVPDAAAPVNVNPRAFTDASQHPHEMTKDGEPTPRGHVDAWNFTSSGLTPSLLDPNSHTFNNFANQLPGYYTPTPGGTNTLYHSQHAGDLHTPGFQFGLGTPLSMPTSQDAIHHGQTAMTMQGFNQQQQMQHAVPQQQHFHGMDPFQMHQQAQQQTFPPQNFQNPPAGFQHLESHSESPSMGDVHMDMGMHQSPEMIFHPDSFQHPNAGPTKFPHPLSEKFRYHVTLNAPTAMVKHEDEIPITYLNKGQAYTLNVMDTAPQQSTVGQLKYRTFVRISFEDPDQRKRPSQCWQLWKEGRGTNEAHLRGGKLQAVEYVDPSQMTGNANDPSRAKIDLECASFDGFCVTWSPSMNGPIECPIPVRFNFLSTDFSHSKGVKGIPVRLCTKTELLLDTMSPSANPAHEVCYCKVKLFRDHGAERKLSNDVAHVKKSIEKVNQQIQQIEAGMRDLGKRKRSSAGQESQRPGKIPKHRRTWSMSSTNSPTGRTSAEDELHMKLLVLQEMFSSTRPSSILFLRGGEGDDPDAHPVRLTGEPHDLTKTEIGDSSTWERQSVQSSTMVSPTPSSQSILSGGRRDSSFQHLGPPSRVASNEWKPAQQMPSIDLHSANPQHLASPPDQPVKIPMSSPTSGTLSGWIESLGVDPSYQPPPERAIKPIACFYVQPRIAGSKPEDNYYRAIYLMQRTLKDFVTALSLKINMEPTQVMRTIRVNKDGIQILLDDNDIVELREAQDMIAEFTHMNTSSSPVKPSRQWDSGATDIQVDGELPTLHDQPSSGYELKLFF</sequence>
<dbReference type="Pfam" id="PF25416">
    <property type="entry name" value="GRHL1_C"/>
    <property type="match status" value="1"/>
</dbReference>
<dbReference type="OrthoDB" id="7680836at2759"/>
<feature type="region of interest" description="Disordered" evidence="6">
    <location>
        <begin position="491"/>
        <end position="533"/>
    </location>
</feature>
<evidence type="ECO:0000256" key="6">
    <source>
        <dbReference type="SAM" id="MobiDB-lite"/>
    </source>
</evidence>
<feature type="compositionally biased region" description="Polar residues" evidence="6">
    <location>
        <begin position="519"/>
        <end position="531"/>
    </location>
</feature>
<feature type="region of interest" description="Disordered" evidence="6">
    <location>
        <begin position="197"/>
        <end position="225"/>
    </location>
</feature>
<feature type="region of interest" description="Disordered" evidence="6">
    <location>
        <begin position="558"/>
        <end position="634"/>
    </location>
</feature>
<evidence type="ECO:0000256" key="1">
    <source>
        <dbReference type="ARBA" id="ARBA00004123"/>
    </source>
</evidence>
<feature type="compositionally biased region" description="Basic and acidic residues" evidence="6">
    <location>
        <begin position="66"/>
        <end position="83"/>
    </location>
</feature>
<feature type="compositionally biased region" description="Basic and acidic residues" evidence="6">
    <location>
        <begin position="567"/>
        <end position="586"/>
    </location>
</feature>
<gene>
    <name evidence="8" type="ORF">BDZ85DRAFT_101623</name>
</gene>
<dbReference type="PANTHER" id="PTHR11037">
    <property type="entry name" value="TRANSCRIPTION FACTOR CP2"/>
    <property type="match status" value="1"/>
</dbReference>
<dbReference type="AlphaFoldDB" id="A0A6A6GFF5"/>
<keyword evidence="5" id="KW-0539">Nucleus</keyword>
<dbReference type="Proteomes" id="UP000799538">
    <property type="component" value="Unassembled WGS sequence"/>
</dbReference>
<evidence type="ECO:0000256" key="3">
    <source>
        <dbReference type="ARBA" id="ARBA00023125"/>
    </source>
</evidence>
<dbReference type="GO" id="GO:0001228">
    <property type="term" value="F:DNA-binding transcription activator activity, RNA polymerase II-specific"/>
    <property type="evidence" value="ECO:0007669"/>
    <property type="project" value="TreeGrafter"/>
</dbReference>
<dbReference type="GO" id="GO:0000978">
    <property type="term" value="F:RNA polymerase II cis-regulatory region sequence-specific DNA binding"/>
    <property type="evidence" value="ECO:0007669"/>
    <property type="project" value="TreeGrafter"/>
</dbReference>
<dbReference type="PROSITE" id="PS51968">
    <property type="entry name" value="GRH_CP2_DB"/>
    <property type="match status" value="1"/>
</dbReference>
<keyword evidence="3" id="KW-0238">DNA-binding</keyword>
<organism evidence="8 9">
    <name type="scientific">Elsinoe ampelina</name>
    <dbReference type="NCBI Taxonomy" id="302913"/>
    <lineage>
        <taxon>Eukaryota</taxon>
        <taxon>Fungi</taxon>
        <taxon>Dikarya</taxon>
        <taxon>Ascomycota</taxon>
        <taxon>Pezizomycotina</taxon>
        <taxon>Dothideomycetes</taxon>
        <taxon>Dothideomycetidae</taxon>
        <taxon>Myriangiales</taxon>
        <taxon>Elsinoaceae</taxon>
        <taxon>Elsinoe</taxon>
    </lineage>
</organism>
<evidence type="ECO:0000313" key="9">
    <source>
        <dbReference type="Proteomes" id="UP000799538"/>
    </source>
</evidence>
<feature type="domain" description="Grh/CP2 DB" evidence="7">
    <location>
        <begin position="264"/>
        <end position="533"/>
    </location>
</feature>
<dbReference type="Pfam" id="PF04516">
    <property type="entry name" value="CP2"/>
    <property type="match status" value="1"/>
</dbReference>
<feature type="compositionally biased region" description="Low complexity" evidence="6">
    <location>
        <begin position="37"/>
        <end position="58"/>
    </location>
</feature>
<keyword evidence="2" id="KW-0805">Transcription regulation</keyword>
<comment type="subcellular location">
    <subcellularLocation>
        <location evidence="1">Nucleus</location>
    </subcellularLocation>
</comment>
<evidence type="ECO:0000259" key="7">
    <source>
        <dbReference type="PROSITE" id="PS51968"/>
    </source>
</evidence>
<reference evidence="9" key="1">
    <citation type="journal article" date="2020" name="Stud. Mycol.">
        <title>101 Dothideomycetes genomes: A test case for predicting lifestyles and emergence of pathogens.</title>
        <authorList>
            <person name="Haridas S."/>
            <person name="Albert R."/>
            <person name="Binder M."/>
            <person name="Bloem J."/>
            <person name="LaButti K."/>
            <person name="Salamov A."/>
            <person name="Andreopoulos B."/>
            <person name="Baker S."/>
            <person name="Barry K."/>
            <person name="Bills G."/>
            <person name="Bluhm B."/>
            <person name="Cannon C."/>
            <person name="Castanera R."/>
            <person name="Culley D."/>
            <person name="Daum C."/>
            <person name="Ezra D."/>
            <person name="Gonzalez J."/>
            <person name="Henrissat B."/>
            <person name="Kuo A."/>
            <person name="Liang C."/>
            <person name="Lipzen A."/>
            <person name="Lutzoni F."/>
            <person name="Magnuson J."/>
            <person name="Mondo S."/>
            <person name="Nolan M."/>
            <person name="Ohm R."/>
            <person name="Pangilinan J."/>
            <person name="Park H.-J."/>
            <person name="Ramirez L."/>
            <person name="Alfaro M."/>
            <person name="Sun H."/>
            <person name="Tritt A."/>
            <person name="Yoshinaga Y."/>
            <person name="Zwiers L.-H."/>
            <person name="Turgeon B."/>
            <person name="Goodwin S."/>
            <person name="Spatafora J."/>
            <person name="Crous P."/>
            <person name="Grigoriev I."/>
        </authorList>
    </citation>
    <scope>NUCLEOTIDE SEQUENCE [LARGE SCALE GENOMIC DNA]</scope>
    <source>
        <strain evidence="9">CECT 20119</strain>
    </source>
</reference>
<keyword evidence="4" id="KW-0804">Transcription</keyword>
<feature type="compositionally biased region" description="Polar residues" evidence="6">
    <location>
        <begin position="1"/>
        <end position="10"/>
    </location>
</feature>
<protein>
    <submittedName>
        <fullName evidence="8">CP2 transcription factor-domain-containing protein</fullName>
    </submittedName>
</protein>
<feature type="compositionally biased region" description="Low complexity" evidence="6">
    <location>
        <begin position="197"/>
        <end position="215"/>
    </location>
</feature>
<dbReference type="EMBL" id="ML992505">
    <property type="protein sequence ID" value="KAF2224398.1"/>
    <property type="molecule type" value="Genomic_DNA"/>
</dbReference>
<feature type="region of interest" description="Disordered" evidence="6">
    <location>
        <begin position="649"/>
        <end position="672"/>
    </location>
</feature>
<feature type="region of interest" description="Disordered" evidence="6">
    <location>
        <begin position="1"/>
        <end position="83"/>
    </location>
</feature>
<evidence type="ECO:0000256" key="5">
    <source>
        <dbReference type="ARBA" id="ARBA00023242"/>
    </source>
</evidence>
<accession>A0A6A6GFF5</accession>
<dbReference type="PANTHER" id="PTHR11037:SF20">
    <property type="entry name" value="PROTEIN GRAINYHEAD"/>
    <property type="match status" value="1"/>
</dbReference>
<dbReference type="GO" id="GO:0005634">
    <property type="term" value="C:nucleus"/>
    <property type="evidence" value="ECO:0007669"/>
    <property type="project" value="UniProtKB-SubCell"/>
</dbReference>